<keyword evidence="3" id="KW-1185">Reference proteome</keyword>
<proteinExistence type="predicted"/>
<accession>A0ABT2Y7S3</accession>
<feature type="transmembrane region" description="Helical" evidence="1">
    <location>
        <begin position="36"/>
        <end position="59"/>
    </location>
</feature>
<protein>
    <recommendedName>
        <fullName evidence="4">DUF3601 domain-containing protein</fullName>
    </recommendedName>
</protein>
<keyword evidence="1" id="KW-1133">Transmembrane helix</keyword>
<organism evidence="2 3">
    <name type="scientific">Paracholeplasma manati</name>
    <dbReference type="NCBI Taxonomy" id="591373"/>
    <lineage>
        <taxon>Bacteria</taxon>
        <taxon>Bacillati</taxon>
        <taxon>Mycoplasmatota</taxon>
        <taxon>Mollicutes</taxon>
        <taxon>Acholeplasmatales</taxon>
        <taxon>Acholeplasmataceae</taxon>
        <taxon>Paracholeplasma</taxon>
    </lineage>
</organism>
<name>A0ABT2Y7S3_9MOLU</name>
<keyword evidence="1" id="KW-0472">Membrane</keyword>
<comment type="caution">
    <text evidence="2">The sequence shown here is derived from an EMBL/GenBank/DDBJ whole genome shotgun (WGS) entry which is preliminary data.</text>
</comment>
<reference evidence="2" key="1">
    <citation type="submission" date="2022-09" db="EMBL/GenBank/DDBJ databases">
        <title>Novel Mycoplasma species identified in domestic and wild animals.</title>
        <authorList>
            <person name="Volokhov D.V."/>
            <person name="Furtak V.A."/>
            <person name="Zagorodnyaya T.A."/>
        </authorList>
    </citation>
    <scope>NUCLEOTIDE SEQUENCE</scope>
    <source>
        <strain evidence="2">Oakley</strain>
    </source>
</reference>
<evidence type="ECO:0000256" key="1">
    <source>
        <dbReference type="SAM" id="Phobius"/>
    </source>
</evidence>
<evidence type="ECO:0000313" key="2">
    <source>
        <dbReference type="EMBL" id="MCV2232794.1"/>
    </source>
</evidence>
<evidence type="ECO:0008006" key="4">
    <source>
        <dbReference type="Google" id="ProtNLM"/>
    </source>
</evidence>
<evidence type="ECO:0000313" key="3">
    <source>
        <dbReference type="Proteomes" id="UP001177160"/>
    </source>
</evidence>
<sequence>MRKRIFKYDDNHKYFVISIVVSLVFLYVAFYLDDIYVAYIIGIIISAVGFVGALIIYLTGIHFDYKKNKITILDSLGIRTISISEVKYISIEELVKTRKARRGFLSPDSRYGAFWTFSSKYVYRNGKTYKIIFHMKNDSIVESYYGWLFNSKTNERVVKQENKFNQMIKEIMEFKKYR</sequence>
<dbReference type="RefSeq" id="WP_263608982.1">
    <property type="nucleotide sequence ID" value="NZ_JAOVQM010000009.1"/>
</dbReference>
<dbReference type="Proteomes" id="UP001177160">
    <property type="component" value="Unassembled WGS sequence"/>
</dbReference>
<gene>
    <name evidence="2" type="ORF">N7548_08180</name>
</gene>
<dbReference type="EMBL" id="JAOVQM010000009">
    <property type="protein sequence ID" value="MCV2232794.1"/>
    <property type="molecule type" value="Genomic_DNA"/>
</dbReference>
<feature type="transmembrane region" description="Helical" evidence="1">
    <location>
        <begin position="12"/>
        <end position="30"/>
    </location>
</feature>
<keyword evidence="1" id="KW-0812">Transmembrane</keyword>